<dbReference type="PANTHER" id="PTHR43179">
    <property type="entry name" value="RHAMNOSYLTRANSFERASE WBBL"/>
    <property type="match status" value="1"/>
</dbReference>
<dbReference type="AlphaFoldDB" id="A0A955I025"/>
<proteinExistence type="predicted"/>
<protein>
    <submittedName>
        <fullName evidence="3">Glycosyltransferase family 2 protein</fullName>
    </submittedName>
</protein>
<dbReference type="Pfam" id="PF13632">
    <property type="entry name" value="Glyco_trans_2_3"/>
    <property type="match status" value="1"/>
</dbReference>
<evidence type="ECO:0000313" key="4">
    <source>
        <dbReference type="Proteomes" id="UP000748332"/>
    </source>
</evidence>
<comment type="caution">
    <text evidence="3">The sequence shown here is derived from an EMBL/GenBank/DDBJ whole genome shotgun (WGS) entry which is preliminary data.</text>
</comment>
<dbReference type="Proteomes" id="UP000748332">
    <property type="component" value="Unassembled WGS sequence"/>
</dbReference>
<dbReference type="Pfam" id="PF00535">
    <property type="entry name" value="Glycos_transf_2"/>
    <property type="match status" value="1"/>
</dbReference>
<dbReference type="InterPro" id="IPR029044">
    <property type="entry name" value="Nucleotide-diphossugar_trans"/>
</dbReference>
<dbReference type="EMBL" id="JAGQLM010000144">
    <property type="protein sequence ID" value="MCA9375312.1"/>
    <property type="molecule type" value="Genomic_DNA"/>
</dbReference>
<gene>
    <name evidence="3" type="ORF">KC622_03205</name>
</gene>
<dbReference type="Gene3D" id="3.90.550.10">
    <property type="entry name" value="Spore Coat Polysaccharide Biosynthesis Protein SpsA, Chain A"/>
    <property type="match status" value="1"/>
</dbReference>
<sequence>MENKFEGKTAVIIVTFNALEKTKETLSVLAWAEKEPNIKIFLADNNSQEDLIGYVRKNFSWIYSYQIGNNLGFAGGMNFALEKIREEKFDFEYLMIVNPDLKIDRKSTTSLVESLKNSGEQVGIIGPKVISNEGIPENTVLEDIGLLGFMYKVIIQQINKTTTSPGFVHPLPKVITEVDGLSGACLLFKKKLIDELGFFDNDYFMYQEDRDFCIKARKAGWKILFNPEVQVKHYKGSSSETRKNSYLWLKEQTYVSMLIFFRKNKGKFQAHILKYFWIALLWVRVIRNNDKEWAGNLLARVKNTKI</sequence>
<accession>A0A955I025</accession>
<reference evidence="3" key="2">
    <citation type="journal article" date="2021" name="Microbiome">
        <title>Successional dynamics and alternative stable states in a saline activated sludge microbial community over 9 years.</title>
        <authorList>
            <person name="Wang Y."/>
            <person name="Ye J."/>
            <person name="Ju F."/>
            <person name="Liu L."/>
            <person name="Boyd J.A."/>
            <person name="Deng Y."/>
            <person name="Parks D.H."/>
            <person name="Jiang X."/>
            <person name="Yin X."/>
            <person name="Woodcroft B.J."/>
            <person name="Tyson G.W."/>
            <person name="Hugenholtz P."/>
            <person name="Polz M.F."/>
            <person name="Zhang T."/>
        </authorList>
    </citation>
    <scope>NUCLEOTIDE SEQUENCE</scope>
    <source>
        <strain evidence="3">HKST-UBA16</strain>
    </source>
</reference>
<name>A0A955I025_9BACT</name>
<evidence type="ECO:0000259" key="1">
    <source>
        <dbReference type="Pfam" id="PF00535"/>
    </source>
</evidence>
<reference evidence="3" key="1">
    <citation type="submission" date="2020-04" db="EMBL/GenBank/DDBJ databases">
        <authorList>
            <person name="Zhang T."/>
        </authorList>
    </citation>
    <scope>NUCLEOTIDE SEQUENCE</scope>
    <source>
        <strain evidence="3">HKST-UBA16</strain>
    </source>
</reference>
<organism evidence="3 4">
    <name type="scientific">Candidatus Dojkabacteria bacterium</name>
    <dbReference type="NCBI Taxonomy" id="2099670"/>
    <lineage>
        <taxon>Bacteria</taxon>
        <taxon>Candidatus Dojkabacteria</taxon>
    </lineage>
</organism>
<dbReference type="SUPFAM" id="SSF53448">
    <property type="entry name" value="Nucleotide-diphospho-sugar transferases"/>
    <property type="match status" value="1"/>
</dbReference>
<evidence type="ECO:0000259" key="2">
    <source>
        <dbReference type="Pfam" id="PF13632"/>
    </source>
</evidence>
<feature type="domain" description="Glycosyltransferase 2-like" evidence="1">
    <location>
        <begin position="11"/>
        <end position="135"/>
    </location>
</feature>
<feature type="domain" description="Glycosyltransferase 2-like" evidence="2">
    <location>
        <begin position="181"/>
        <end position="236"/>
    </location>
</feature>
<dbReference type="CDD" id="cd04186">
    <property type="entry name" value="GT_2_like_c"/>
    <property type="match status" value="1"/>
</dbReference>
<evidence type="ECO:0000313" key="3">
    <source>
        <dbReference type="EMBL" id="MCA9375312.1"/>
    </source>
</evidence>
<dbReference type="PANTHER" id="PTHR43179:SF7">
    <property type="entry name" value="RHAMNOSYLTRANSFERASE WBBL"/>
    <property type="match status" value="1"/>
</dbReference>
<dbReference type="InterPro" id="IPR001173">
    <property type="entry name" value="Glyco_trans_2-like"/>
</dbReference>